<dbReference type="Pfam" id="PF03350">
    <property type="entry name" value="UPF0114"/>
    <property type="match status" value="1"/>
</dbReference>
<gene>
    <name evidence="3" type="ORF">GCM10010840_02400</name>
</gene>
<keyword evidence="2" id="KW-1133">Transmembrane helix</keyword>
<evidence type="ECO:0000256" key="1">
    <source>
        <dbReference type="SAM" id="MobiDB-lite"/>
    </source>
</evidence>
<protein>
    <recommendedName>
        <fullName evidence="5">YqhA family protein</fullName>
    </recommendedName>
</protein>
<dbReference type="InterPro" id="IPR005134">
    <property type="entry name" value="UPF0114"/>
</dbReference>
<dbReference type="Proteomes" id="UP000639973">
    <property type="component" value="Unassembled WGS sequence"/>
</dbReference>
<evidence type="ECO:0000313" key="3">
    <source>
        <dbReference type="EMBL" id="GGL67967.1"/>
    </source>
</evidence>
<keyword evidence="4" id="KW-1185">Reference proteome</keyword>
<feature type="transmembrane region" description="Helical" evidence="2">
    <location>
        <begin position="168"/>
        <end position="185"/>
    </location>
</feature>
<organism evidence="3 4">
    <name type="scientific">Deinococcus aerolatus</name>
    <dbReference type="NCBI Taxonomy" id="522487"/>
    <lineage>
        <taxon>Bacteria</taxon>
        <taxon>Thermotogati</taxon>
        <taxon>Deinococcota</taxon>
        <taxon>Deinococci</taxon>
        <taxon>Deinococcales</taxon>
        <taxon>Deinococcaceae</taxon>
        <taxon>Deinococcus</taxon>
    </lineage>
</organism>
<keyword evidence="2" id="KW-0472">Membrane</keyword>
<feature type="compositionally biased region" description="Basic and acidic residues" evidence="1">
    <location>
        <begin position="212"/>
        <end position="235"/>
    </location>
</feature>
<name>A0ABQ2FZS8_9DEIO</name>
<feature type="transmembrane region" description="Helical" evidence="2">
    <location>
        <begin position="108"/>
        <end position="131"/>
    </location>
</feature>
<comment type="caution">
    <text evidence="3">The sequence shown here is derived from an EMBL/GenBank/DDBJ whole genome shotgun (WGS) entry which is preliminary data.</text>
</comment>
<feature type="transmembrane region" description="Helical" evidence="2">
    <location>
        <begin position="46"/>
        <end position="75"/>
    </location>
</feature>
<reference evidence="4" key="1">
    <citation type="journal article" date="2019" name="Int. J. Syst. Evol. Microbiol.">
        <title>The Global Catalogue of Microorganisms (GCM) 10K type strain sequencing project: providing services to taxonomists for standard genome sequencing and annotation.</title>
        <authorList>
            <consortium name="The Broad Institute Genomics Platform"/>
            <consortium name="The Broad Institute Genome Sequencing Center for Infectious Disease"/>
            <person name="Wu L."/>
            <person name="Ma J."/>
        </authorList>
    </citation>
    <scope>NUCLEOTIDE SEQUENCE [LARGE SCALE GENOMIC DNA]</scope>
    <source>
        <strain evidence="4">JCM 15442</strain>
    </source>
</reference>
<evidence type="ECO:0008006" key="5">
    <source>
        <dbReference type="Google" id="ProtNLM"/>
    </source>
</evidence>
<dbReference type="PANTHER" id="PTHR31721:SF4">
    <property type="entry name" value="OS06G0710300 PROTEIN"/>
    <property type="match status" value="1"/>
</dbReference>
<accession>A0ABQ2FZS8</accession>
<keyword evidence="2" id="KW-0812">Transmembrane</keyword>
<feature type="region of interest" description="Disordered" evidence="1">
    <location>
        <begin position="212"/>
        <end position="247"/>
    </location>
</feature>
<feature type="region of interest" description="Disordered" evidence="1">
    <location>
        <begin position="1"/>
        <end position="31"/>
    </location>
</feature>
<dbReference type="PANTHER" id="PTHR31721">
    <property type="entry name" value="OS06G0710300 PROTEIN"/>
    <property type="match status" value="1"/>
</dbReference>
<sequence length="247" mass="27394">MQSRPGRTLHHGRVTSTRPKDRPRAAQPRPQRQTDWFSAVIGRTRFVVLIAVVAVLLVSFSLFLQGTVLAVSTLYDSWHDTFTSGIQSQRGSLAVEFLEIVSTMLKAVVFYLIGVGLYSLFISPLNLTSALGVESLADLEQKIISVIVVILGVTFLEHFVRWQDPQETLYFAGSLALAGGALIFFQRVHHGQGSDLQQPEAKLRARRELFEHDDEQRHIEEEDVQRAAEVTEGKAKGQVQADAGAEG</sequence>
<dbReference type="EMBL" id="BMOL01000001">
    <property type="protein sequence ID" value="GGL67967.1"/>
    <property type="molecule type" value="Genomic_DNA"/>
</dbReference>
<feature type="transmembrane region" description="Helical" evidence="2">
    <location>
        <begin position="143"/>
        <end position="162"/>
    </location>
</feature>
<evidence type="ECO:0000256" key="2">
    <source>
        <dbReference type="SAM" id="Phobius"/>
    </source>
</evidence>
<proteinExistence type="predicted"/>
<evidence type="ECO:0000313" key="4">
    <source>
        <dbReference type="Proteomes" id="UP000639973"/>
    </source>
</evidence>